<dbReference type="RefSeq" id="WP_236089080.1">
    <property type="nucleotide sequence ID" value="NZ_JAKGSG010000029.1"/>
</dbReference>
<dbReference type="GO" id="GO:0016791">
    <property type="term" value="F:phosphatase activity"/>
    <property type="evidence" value="ECO:0007669"/>
    <property type="project" value="UniProtKB-ARBA"/>
</dbReference>
<dbReference type="Pfam" id="PF08282">
    <property type="entry name" value="Hydrolase_3"/>
    <property type="match status" value="2"/>
</dbReference>
<name>A0AA41QEE7_9MICO</name>
<dbReference type="GO" id="GO:0000287">
    <property type="term" value="F:magnesium ion binding"/>
    <property type="evidence" value="ECO:0007669"/>
    <property type="project" value="TreeGrafter"/>
</dbReference>
<comment type="caution">
    <text evidence="1">The sequence shown here is derived from an EMBL/GenBank/DDBJ whole genome shotgun (WGS) entry which is preliminary data.</text>
</comment>
<keyword evidence="2" id="KW-1185">Reference proteome</keyword>
<dbReference type="InterPro" id="IPR036412">
    <property type="entry name" value="HAD-like_sf"/>
</dbReference>
<protein>
    <submittedName>
        <fullName evidence="1">Cof-type HAD-IIB family hydrolase</fullName>
    </submittedName>
</protein>
<dbReference type="PANTHER" id="PTHR10000:SF8">
    <property type="entry name" value="HAD SUPERFAMILY HYDROLASE-LIKE, TYPE 3"/>
    <property type="match status" value="1"/>
</dbReference>
<organism evidence="1 2">
    <name type="scientific">Antribacter soli</name>
    <dbReference type="NCBI Taxonomy" id="2910976"/>
    <lineage>
        <taxon>Bacteria</taxon>
        <taxon>Bacillati</taxon>
        <taxon>Actinomycetota</taxon>
        <taxon>Actinomycetes</taxon>
        <taxon>Micrococcales</taxon>
        <taxon>Promicromonosporaceae</taxon>
        <taxon>Antribacter</taxon>
    </lineage>
</organism>
<dbReference type="PANTHER" id="PTHR10000">
    <property type="entry name" value="PHOSPHOSERINE PHOSPHATASE"/>
    <property type="match status" value="1"/>
</dbReference>
<gene>
    <name evidence="1" type="ORF">L1785_09825</name>
</gene>
<accession>A0AA41QEE7</accession>
<sequence length="375" mass="38779">MSARTAVATRSLVALDIDGTLLNKAGHATKAVHDAAALAHAAGHHLVPATGRSLVGLLTAARTLSLTDGWAVASNGAHLVRLDPTAPGGYIAEEAHLFAPRPVIRRSQELLGGVVVAVEDVGVGWRVSRRLPDGILNGAQTITSVADLCATPATRVALLGPGIRRFVDALAATGVTVTPAGSDWVDVVKLGVSKATTLEEVRRRLDVPSGSTVAVGDDVNDEAMLRWAARGVAMAHAPARVRHAATETTGTLHDDGAATVLRSLVPEAALDPNLSPLAAQLAATVAAAPSTVTLRAWHGTGPALSSVTAWLLDDGEWRVHAPVPAGTGATMRGLEVAARAAGLAFPVAEDAPRARWRRTTLTDAPSSYELPLWRP</sequence>
<dbReference type="PROSITE" id="PS01228">
    <property type="entry name" value="COF_1"/>
    <property type="match status" value="1"/>
</dbReference>
<dbReference type="EMBL" id="JAKGSG010000029">
    <property type="protein sequence ID" value="MCF4121280.1"/>
    <property type="molecule type" value="Genomic_DNA"/>
</dbReference>
<dbReference type="GO" id="GO:0005829">
    <property type="term" value="C:cytosol"/>
    <property type="evidence" value="ECO:0007669"/>
    <property type="project" value="TreeGrafter"/>
</dbReference>
<keyword evidence="1" id="KW-0378">Hydrolase</keyword>
<dbReference type="Gene3D" id="3.30.1240.10">
    <property type="match status" value="1"/>
</dbReference>
<evidence type="ECO:0000313" key="1">
    <source>
        <dbReference type="EMBL" id="MCF4121280.1"/>
    </source>
</evidence>
<dbReference type="Gene3D" id="3.40.50.1000">
    <property type="entry name" value="HAD superfamily/HAD-like"/>
    <property type="match status" value="2"/>
</dbReference>
<dbReference type="AlphaFoldDB" id="A0AA41QEE7"/>
<evidence type="ECO:0000313" key="2">
    <source>
        <dbReference type="Proteomes" id="UP001165405"/>
    </source>
</evidence>
<reference evidence="1" key="1">
    <citation type="submission" date="2022-01" db="EMBL/GenBank/DDBJ databases">
        <title>Antribacter sp. nov., isolated from Guizhou of China.</title>
        <authorList>
            <person name="Chengliang C."/>
            <person name="Ya Z."/>
        </authorList>
    </citation>
    <scope>NUCLEOTIDE SEQUENCE</scope>
    <source>
        <strain evidence="1">KLBMP 9083</strain>
    </source>
</reference>
<dbReference type="InterPro" id="IPR023214">
    <property type="entry name" value="HAD_sf"/>
</dbReference>
<proteinExistence type="predicted"/>
<dbReference type="SUPFAM" id="SSF56784">
    <property type="entry name" value="HAD-like"/>
    <property type="match status" value="1"/>
</dbReference>
<dbReference type="Proteomes" id="UP001165405">
    <property type="component" value="Unassembled WGS sequence"/>
</dbReference>